<dbReference type="SUPFAM" id="SSF51735">
    <property type="entry name" value="NAD(P)-binding Rossmann-fold domains"/>
    <property type="match status" value="1"/>
</dbReference>
<dbReference type="InterPro" id="IPR036291">
    <property type="entry name" value="NAD(P)-bd_dom_sf"/>
</dbReference>
<reference evidence="1 2" key="1">
    <citation type="submission" date="2017-03" db="EMBL/GenBank/DDBJ databases">
        <title>Draft genome sequence of Streptomyces scabrisporus NF3, endophyte isolated from Amphipterygium adstringens.</title>
        <authorList>
            <person name="Vazquez M."/>
            <person name="Ceapa C.D."/>
            <person name="Rodriguez Luna D."/>
            <person name="Sanchez Esquivel S."/>
        </authorList>
    </citation>
    <scope>NUCLEOTIDE SEQUENCE [LARGE SCALE GENOMIC DNA]</scope>
    <source>
        <strain evidence="1 2">NF3</strain>
    </source>
</reference>
<evidence type="ECO:0008006" key="3">
    <source>
        <dbReference type="Google" id="ProtNLM"/>
    </source>
</evidence>
<proteinExistence type="predicted"/>
<comment type="caution">
    <text evidence="1">The sequence shown here is derived from an EMBL/GenBank/DDBJ whole genome shotgun (WGS) entry which is preliminary data.</text>
</comment>
<dbReference type="Gene3D" id="3.40.50.720">
    <property type="entry name" value="NAD(P)-binding Rossmann-like Domain"/>
    <property type="match status" value="1"/>
</dbReference>
<dbReference type="AlphaFoldDB" id="A0A1T3NI93"/>
<keyword evidence="2" id="KW-1185">Reference proteome</keyword>
<evidence type="ECO:0000313" key="1">
    <source>
        <dbReference type="EMBL" id="OPC76569.1"/>
    </source>
</evidence>
<name>A0A1T3NI93_9ACTN</name>
<accession>A0A1T3NI93</accession>
<evidence type="ECO:0000313" key="2">
    <source>
        <dbReference type="Proteomes" id="UP000190037"/>
    </source>
</evidence>
<gene>
    <name evidence="1" type="ORF">B4N89_47065</name>
</gene>
<protein>
    <recommendedName>
        <fullName evidence="3">Short-chain dehydrogenase</fullName>
    </recommendedName>
</protein>
<dbReference type="Proteomes" id="UP000190037">
    <property type="component" value="Unassembled WGS sequence"/>
</dbReference>
<sequence length="200" mass="21259">MTGVDAGAEVGPVRNPDGRVVAVTGVGAGPGRALAVEFARRGARVALADTDRAALVHTGELTARATRSAEHGPRATKPYLMGLDVGDGDAVRGWAQDSAARLGGVDRVHTLATRAVARLLTEDGVNAWIHDGARLWAVLTTLPDGRICAGQGGLRRLVDEIEPAWDAWERDGRIRRWDRGITITLGEQFVWAGDATTGRR</sequence>
<dbReference type="EMBL" id="MWQN01000006">
    <property type="protein sequence ID" value="OPC76569.1"/>
    <property type="molecule type" value="Genomic_DNA"/>
</dbReference>
<dbReference type="STRING" id="159449.B4N89_47065"/>
<organism evidence="1 2">
    <name type="scientific">Embleya scabrispora</name>
    <dbReference type="NCBI Taxonomy" id="159449"/>
    <lineage>
        <taxon>Bacteria</taxon>
        <taxon>Bacillati</taxon>
        <taxon>Actinomycetota</taxon>
        <taxon>Actinomycetes</taxon>
        <taxon>Kitasatosporales</taxon>
        <taxon>Streptomycetaceae</taxon>
        <taxon>Embleya</taxon>
    </lineage>
</organism>